<keyword evidence="4" id="KW-0716">Sensory transduction</keyword>
<dbReference type="Proteomes" id="UP000186817">
    <property type="component" value="Unassembled WGS sequence"/>
</dbReference>
<feature type="compositionally biased region" description="Basic and acidic residues" evidence="11">
    <location>
        <begin position="93"/>
        <end position="102"/>
    </location>
</feature>
<dbReference type="SUPFAM" id="SSF81321">
    <property type="entry name" value="Family A G protein-coupled receptor-like"/>
    <property type="match status" value="1"/>
</dbReference>
<sequence length="383" mass="42259">EVAGLKRKRWVIQAVLANGGESEDRVIKEELQKLRQKRSVRVGLKVPGFRAMKAAVQLCLPGCGVGFVAATRARELASEVSGSRTPSTVSSEKAGESPRLEKLEEGRGNIFPEPTKTMAAGRKRPSHNSLADLLEQRRQEVQSSQHEWWTYKFAIVVSRVVLALFTMASLLLIVLWARHEHEESFVVTFFVMAIAAMAYLAKVTGLGEATIGGRNVPVIRYIDWIATTPLMLFELCMIGGAEKHTTILVIGSDLMMLVGGIVSAMLVPKEKVVQKYLWFSISVFFYMTMIAALEVDVAYGTVLDRPPDVQRLFSQLSWLTVISWTGYPIVVLLGRAHAGLISKGMEDALLCILDCVSKIGMEFFVVFTCSAAGAQCHVKTVKH</sequence>
<dbReference type="GO" id="GO:0007602">
    <property type="term" value="P:phototransduction"/>
    <property type="evidence" value="ECO:0007669"/>
    <property type="project" value="UniProtKB-KW"/>
</dbReference>
<gene>
    <name evidence="13" type="primary">sop2</name>
    <name evidence="13" type="ORF">AK812_SmicGene44229</name>
</gene>
<evidence type="ECO:0000256" key="6">
    <source>
        <dbReference type="ARBA" id="ARBA00022925"/>
    </source>
</evidence>
<feature type="transmembrane region" description="Helical" evidence="12">
    <location>
        <begin position="153"/>
        <end position="178"/>
    </location>
</feature>
<reference evidence="13 14" key="1">
    <citation type="submission" date="2016-02" db="EMBL/GenBank/DDBJ databases">
        <title>Genome analysis of coral dinoflagellate symbionts highlights evolutionary adaptations to a symbiotic lifestyle.</title>
        <authorList>
            <person name="Aranda M."/>
            <person name="Li Y."/>
            <person name="Liew Y.J."/>
            <person name="Baumgarten S."/>
            <person name="Simakov O."/>
            <person name="Wilson M."/>
            <person name="Piel J."/>
            <person name="Ashoor H."/>
            <person name="Bougouffa S."/>
            <person name="Bajic V.B."/>
            <person name="Ryu T."/>
            <person name="Ravasi T."/>
            <person name="Bayer T."/>
            <person name="Micklem G."/>
            <person name="Kim H."/>
            <person name="Bhak J."/>
            <person name="Lajeunesse T.C."/>
            <person name="Voolstra C.R."/>
        </authorList>
    </citation>
    <scope>NUCLEOTIDE SEQUENCE [LARGE SCALE GENOMIC DNA]</scope>
    <source>
        <strain evidence="13 14">CCMP2467</strain>
    </source>
</reference>
<accession>A0A1Q9BZ01</accession>
<dbReference type="OrthoDB" id="10261467at2759"/>
<dbReference type="GO" id="GO:0009881">
    <property type="term" value="F:photoreceptor activity"/>
    <property type="evidence" value="ECO:0007669"/>
    <property type="project" value="UniProtKB-KW"/>
</dbReference>
<dbReference type="GO" id="GO:0005886">
    <property type="term" value="C:plasma membrane"/>
    <property type="evidence" value="ECO:0007669"/>
    <property type="project" value="TreeGrafter"/>
</dbReference>
<evidence type="ECO:0000256" key="7">
    <source>
        <dbReference type="ARBA" id="ARBA00022989"/>
    </source>
</evidence>
<evidence type="ECO:0000256" key="2">
    <source>
        <dbReference type="ARBA" id="ARBA00008130"/>
    </source>
</evidence>
<dbReference type="Gene3D" id="1.20.1070.10">
    <property type="entry name" value="Rhodopsin 7-helix transmembrane proteins"/>
    <property type="match status" value="1"/>
</dbReference>
<feature type="transmembrane region" description="Helical" evidence="12">
    <location>
        <begin position="184"/>
        <end position="201"/>
    </location>
</feature>
<feature type="non-terminal residue" evidence="13">
    <location>
        <position position="1"/>
    </location>
</feature>
<keyword evidence="8" id="KW-0157">Chromophore</keyword>
<comment type="caution">
    <text evidence="13">The sequence shown here is derived from an EMBL/GenBank/DDBJ whole genome shotgun (WGS) entry which is preliminary data.</text>
</comment>
<keyword evidence="7 12" id="KW-1133">Transmembrane helix</keyword>
<evidence type="ECO:0000256" key="1">
    <source>
        <dbReference type="ARBA" id="ARBA00004141"/>
    </source>
</evidence>
<evidence type="ECO:0000256" key="5">
    <source>
        <dbReference type="ARBA" id="ARBA00022692"/>
    </source>
</evidence>
<feature type="transmembrane region" description="Helical" evidence="12">
    <location>
        <begin position="247"/>
        <end position="267"/>
    </location>
</feature>
<dbReference type="PANTHER" id="PTHR28286:SF2">
    <property type="entry name" value="BACTERIORHODOPSIN _OPSIN, NOPA (EUROFUNG)"/>
    <property type="match status" value="1"/>
</dbReference>
<feature type="compositionally biased region" description="Polar residues" evidence="11">
    <location>
        <begin position="80"/>
        <end position="91"/>
    </location>
</feature>
<evidence type="ECO:0000256" key="4">
    <source>
        <dbReference type="ARBA" id="ARBA00022606"/>
    </source>
</evidence>
<proteinExistence type="inferred from homology"/>
<keyword evidence="10" id="KW-0675">Receptor</keyword>
<dbReference type="PRINTS" id="PR00251">
    <property type="entry name" value="BACTRLOPSIN"/>
</dbReference>
<evidence type="ECO:0000256" key="8">
    <source>
        <dbReference type="ARBA" id="ARBA00022991"/>
    </source>
</evidence>
<name>A0A1Q9BZ01_SYMMI</name>
<evidence type="ECO:0000256" key="11">
    <source>
        <dbReference type="SAM" id="MobiDB-lite"/>
    </source>
</evidence>
<evidence type="ECO:0000256" key="12">
    <source>
        <dbReference type="SAM" id="Phobius"/>
    </source>
</evidence>
<feature type="transmembrane region" description="Helical" evidence="12">
    <location>
        <begin position="221"/>
        <end position="241"/>
    </location>
</feature>
<evidence type="ECO:0000256" key="10">
    <source>
        <dbReference type="ARBA" id="ARBA00023170"/>
    </source>
</evidence>
<protein>
    <submittedName>
        <fullName evidence="13">Sensory rhodopsin-2</fullName>
    </submittedName>
</protein>
<evidence type="ECO:0000256" key="9">
    <source>
        <dbReference type="ARBA" id="ARBA00023136"/>
    </source>
</evidence>
<feature type="transmembrane region" description="Helical" evidence="12">
    <location>
        <begin position="313"/>
        <end position="333"/>
    </location>
</feature>
<dbReference type="InterPro" id="IPR001425">
    <property type="entry name" value="Arc/bac/fun_rhodopsins"/>
</dbReference>
<keyword evidence="5 12" id="KW-0812">Transmembrane</keyword>
<comment type="similarity">
    <text evidence="2">Belongs to the archaeal/bacterial/fungal opsin family.</text>
</comment>
<feature type="transmembrane region" description="Helical" evidence="12">
    <location>
        <begin position="276"/>
        <end position="293"/>
    </location>
</feature>
<comment type="subcellular location">
    <subcellularLocation>
        <location evidence="1">Membrane</location>
        <topology evidence="1">Multi-pass membrane protein</topology>
    </subcellularLocation>
</comment>
<dbReference type="SMART" id="SM01021">
    <property type="entry name" value="Bac_rhodopsin"/>
    <property type="match status" value="1"/>
</dbReference>
<keyword evidence="14" id="KW-1185">Reference proteome</keyword>
<dbReference type="EMBL" id="LSRX01002217">
    <property type="protein sequence ID" value="OLP75908.1"/>
    <property type="molecule type" value="Genomic_DNA"/>
</dbReference>
<dbReference type="CDD" id="cd14965">
    <property type="entry name" value="7tm_Opsins_type1"/>
    <property type="match status" value="1"/>
</dbReference>
<feature type="region of interest" description="Disordered" evidence="11">
    <location>
        <begin position="79"/>
        <end position="102"/>
    </location>
</feature>
<organism evidence="13 14">
    <name type="scientific">Symbiodinium microadriaticum</name>
    <name type="common">Dinoflagellate</name>
    <name type="synonym">Zooxanthella microadriatica</name>
    <dbReference type="NCBI Taxonomy" id="2951"/>
    <lineage>
        <taxon>Eukaryota</taxon>
        <taxon>Sar</taxon>
        <taxon>Alveolata</taxon>
        <taxon>Dinophyceae</taxon>
        <taxon>Suessiales</taxon>
        <taxon>Symbiodiniaceae</taxon>
        <taxon>Symbiodinium</taxon>
    </lineage>
</organism>
<evidence type="ECO:0000313" key="13">
    <source>
        <dbReference type="EMBL" id="OLP75908.1"/>
    </source>
</evidence>
<dbReference type="PANTHER" id="PTHR28286">
    <property type="match status" value="1"/>
</dbReference>
<evidence type="ECO:0000313" key="14">
    <source>
        <dbReference type="Proteomes" id="UP000186817"/>
    </source>
</evidence>
<evidence type="ECO:0000256" key="3">
    <source>
        <dbReference type="ARBA" id="ARBA00022543"/>
    </source>
</evidence>
<dbReference type="Pfam" id="PF01036">
    <property type="entry name" value="Bac_rhodopsin"/>
    <property type="match status" value="1"/>
</dbReference>
<dbReference type="AlphaFoldDB" id="A0A1Q9BZ01"/>
<keyword evidence="6" id="KW-0681">Retinal protein</keyword>
<keyword evidence="9 12" id="KW-0472">Membrane</keyword>
<keyword evidence="3" id="KW-0600">Photoreceptor protein</keyword>